<dbReference type="EMBL" id="RBIL01000001">
    <property type="protein sequence ID" value="RKQ93864.1"/>
    <property type="molecule type" value="Genomic_DNA"/>
</dbReference>
<protein>
    <submittedName>
        <fullName evidence="1">Uncharacterized protein</fullName>
    </submittedName>
</protein>
<dbReference type="Pfam" id="PF22742">
    <property type="entry name" value="PspAB"/>
    <property type="match status" value="1"/>
</dbReference>
<name>A0A660LK64_9ACTN</name>
<dbReference type="AlphaFoldDB" id="A0A660LK64"/>
<dbReference type="RefSeq" id="WP_121252360.1">
    <property type="nucleotide sequence ID" value="NZ_RBIL01000001.1"/>
</dbReference>
<evidence type="ECO:0000313" key="1">
    <source>
        <dbReference type="EMBL" id="RKQ93864.1"/>
    </source>
</evidence>
<reference evidence="1 2" key="1">
    <citation type="submission" date="2018-10" db="EMBL/GenBank/DDBJ databases">
        <title>Genomic Encyclopedia of Archaeal and Bacterial Type Strains, Phase II (KMG-II): from individual species to whole genera.</title>
        <authorList>
            <person name="Goeker M."/>
        </authorList>
    </citation>
    <scope>NUCLEOTIDE SEQUENCE [LARGE SCALE GENOMIC DNA]</scope>
    <source>
        <strain evidence="1 2">DSM 14954</strain>
    </source>
</reference>
<organism evidence="1 2">
    <name type="scientific">Solirubrobacter pauli</name>
    <dbReference type="NCBI Taxonomy" id="166793"/>
    <lineage>
        <taxon>Bacteria</taxon>
        <taxon>Bacillati</taxon>
        <taxon>Actinomycetota</taxon>
        <taxon>Thermoleophilia</taxon>
        <taxon>Solirubrobacterales</taxon>
        <taxon>Solirubrobacteraceae</taxon>
        <taxon>Solirubrobacter</taxon>
    </lineage>
</organism>
<dbReference type="InterPro" id="IPR054383">
    <property type="entry name" value="PspAB-like"/>
</dbReference>
<accession>A0A660LK64</accession>
<proteinExistence type="predicted"/>
<comment type="caution">
    <text evidence="1">The sequence shown here is derived from an EMBL/GenBank/DDBJ whole genome shotgun (WGS) entry which is preliminary data.</text>
</comment>
<sequence>MGLFDILRGKRELKQPAADRLFAMSTAYIKLEMELELTTTGKAAIVFQPLATADFEGIVKDMEEVVNATGEETGTTVTSDDDEFGYRWMILNDPDMEDLVVGINAVSTAIQGGGYGERVLCAVFALKDARDRRVYWIYNYKRGGFYPFVPSGGEQQRDNERELRLKAQIGADLPIEPELERWFPLWGIPI</sequence>
<dbReference type="Proteomes" id="UP000278962">
    <property type="component" value="Unassembled WGS sequence"/>
</dbReference>
<keyword evidence="2" id="KW-1185">Reference proteome</keyword>
<evidence type="ECO:0000313" key="2">
    <source>
        <dbReference type="Proteomes" id="UP000278962"/>
    </source>
</evidence>
<dbReference type="OrthoDB" id="159886at2"/>
<gene>
    <name evidence="1" type="ORF">C8N24_3739</name>
</gene>